<keyword evidence="1" id="KW-1133">Transmembrane helix</keyword>
<dbReference type="eggNOG" id="ENOG5031F8I">
    <property type="taxonomic scope" value="Bacteria"/>
</dbReference>
<protein>
    <submittedName>
        <fullName evidence="2">Uncharacterized protein</fullName>
    </submittedName>
</protein>
<gene>
    <name evidence="2" type="ORF">ADIMK_0712</name>
</gene>
<evidence type="ECO:0000256" key="1">
    <source>
        <dbReference type="SAM" id="Phobius"/>
    </source>
</evidence>
<keyword evidence="1" id="KW-0472">Membrane</keyword>
<feature type="transmembrane region" description="Helical" evidence="1">
    <location>
        <begin position="92"/>
        <end position="111"/>
    </location>
</feature>
<comment type="caution">
    <text evidence="2">The sequence shown here is derived from an EMBL/GenBank/DDBJ whole genome shotgun (WGS) entry which is preliminary data.</text>
</comment>
<feature type="transmembrane region" description="Helical" evidence="1">
    <location>
        <begin position="37"/>
        <end position="57"/>
    </location>
</feature>
<dbReference type="AlphaFoldDB" id="A0A081G2K5"/>
<proteinExistence type="predicted"/>
<feature type="transmembrane region" description="Helical" evidence="1">
    <location>
        <begin position="118"/>
        <end position="135"/>
    </location>
</feature>
<evidence type="ECO:0000313" key="3">
    <source>
        <dbReference type="Proteomes" id="UP000028252"/>
    </source>
</evidence>
<feature type="transmembrane region" description="Helical" evidence="1">
    <location>
        <begin position="12"/>
        <end position="31"/>
    </location>
</feature>
<feature type="transmembrane region" description="Helical" evidence="1">
    <location>
        <begin position="173"/>
        <end position="190"/>
    </location>
</feature>
<organism evidence="2 3">
    <name type="scientific">Marinobacterium lacunae</name>
    <dbReference type="NCBI Taxonomy" id="1232683"/>
    <lineage>
        <taxon>Bacteria</taxon>
        <taxon>Pseudomonadati</taxon>
        <taxon>Pseudomonadota</taxon>
        <taxon>Gammaproteobacteria</taxon>
        <taxon>Oceanospirillales</taxon>
        <taxon>Oceanospirillaceae</taxon>
        <taxon>Marinobacterium</taxon>
    </lineage>
</organism>
<sequence length="280" mass="29613">MTSILDNPLIQSAVLPLVLSLGFTGLLRLVLGPVFGARLAGASVMLSFLICQALIQMPVFPPRSSSQKLPYLVAVAVLLGLLIDSLDLKARVQHIAMAVLAVAGIGWLLAGRFERIEIAGWILLPMLFASALLAQQRCMARRDTLDGGIVLLLASAGIGAVALIGASASMAQVCFALMAALGGFLLWNWPTWRFPLGATAQLGTITALLTLATQMLFFTKANGWALLLLLPLLLVDRIGRSMESPRLRAVAVTVAAAVICAIAVGTAWMMVEPSTSSYGY</sequence>
<dbReference type="STRING" id="1232683.ADIMK_0712"/>
<evidence type="ECO:0000313" key="2">
    <source>
        <dbReference type="EMBL" id="KEA65010.1"/>
    </source>
</evidence>
<dbReference type="OrthoDB" id="6089170at2"/>
<dbReference type="Proteomes" id="UP000028252">
    <property type="component" value="Unassembled WGS sequence"/>
</dbReference>
<keyword evidence="1" id="KW-0812">Transmembrane</keyword>
<keyword evidence="3" id="KW-1185">Reference proteome</keyword>
<name>A0A081G2K5_9GAMM</name>
<feature type="transmembrane region" description="Helical" evidence="1">
    <location>
        <begin position="202"/>
        <end position="235"/>
    </location>
</feature>
<dbReference type="EMBL" id="JMQN01000013">
    <property type="protein sequence ID" value="KEA65010.1"/>
    <property type="molecule type" value="Genomic_DNA"/>
</dbReference>
<feature type="transmembrane region" description="Helical" evidence="1">
    <location>
        <begin position="147"/>
        <end position="166"/>
    </location>
</feature>
<dbReference type="RefSeq" id="WP_036183692.1">
    <property type="nucleotide sequence ID" value="NZ_JMQN01000013.1"/>
</dbReference>
<accession>A0A081G2K5</accession>
<reference evidence="2 3" key="1">
    <citation type="submission" date="2014-04" db="EMBL/GenBank/DDBJ databases">
        <title>Marinobacterium kochiensis sp. nov., isolated from sediment sample collected from Kochi backwaters in Kerala, India.</title>
        <authorList>
            <person name="Singh A."/>
            <person name="Pinnaka A.K."/>
        </authorList>
    </citation>
    <scope>NUCLEOTIDE SEQUENCE [LARGE SCALE GENOMIC DNA]</scope>
    <source>
        <strain evidence="2 3">AK27</strain>
    </source>
</reference>
<dbReference type="PATRIC" id="fig|1232683.4.peg.704"/>
<feature type="transmembrane region" description="Helical" evidence="1">
    <location>
        <begin position="247"/>
        <end position="271"/>
    </location>
</feature>